<dbReference type="AlphaFoldDB" id="A0A645CLK6"/>
<dbReference type="CDD" id="cd05233">
    <property type="entry name" value="SDR_c"/>
    <property type="match status" value="1"/>
</dbReference>
<dbReference type="Gene3D" id="3.40.50.720">
    <property type="entry name" value="NAD(P)-binding Rossmann-like Domain"/>
    <property type="match status" value="1"/>
</dbReference>
<dbReference type="InterPro" id="IPR036291">
    <property type="entry name" value="NAD(P)-bd_dom_sf"/>
</dbReference>
<dbReference type="PANTHER" id="PTHR43639">
    <property type="entry name" value="OXIDOREDUCTASE, SHORT-CHAIN DEHYDROGENASE/REDUCTASE FAMILY (AFU_ORTHOLOGUE AFUA_5G02870)"/>
    <property type="match status" value="1"/>
</dbReference>
<evidence type="ECO:0000313" key="3">
    <source>
        <dbReference type="EMBL" id="MPM77876.1"/>
    </source>
</evidence>
<comment type="similarity">
    <text evidence="1">Belongs to the short-chain dehydrogenases/reductases (SDR) family.</text>
</comment>
<dbReference type="PANTHER" id="PTHR43639:SF1">
    <property type="entry name" value="SHORT-CHAIN DEHYDROGENASE_REDUCTASE FAMILY PROTEIN"/>
    <property type="match status" value="1"/>
</dbReference>
<accession>A0A645CLK6</accession>
<name>A0A645CLK6_9ZZZZ</name>
<dbReference type="EC" id="1.3.1.87" evidence="3"/>
<evidence type="ECO:0000256" key="2">
    <source>
        <dbReference type="ARBA" id="ARBA00023002"/>
    </source>
</evidence>
<dbReference type="GO" id="GO:0018498">
    <property type="term" value="F:2,3-dihydroxy-2,3-dihydro-phenylpropionate dehydrogenase activity"/>
    <property type="evidence" value="ECO:0007669"/>
    <property type="project" value="UniProtKB-EC"/>
</dbReference>
<organism evidence="3">
    <name type="scientific">bioreactor metagenome</name>
    <dbReference type="NCBI Taxonomy" id="1076179"/>
    <lineage>
        <taxon>unclassified sequences</taxon>
        <taxon>metagenomes</taxon>
        <taxon>ecological metagenomes</taxon>
    </lineage>
</organism>
<reference evidence="3" key="1">
    <citation type="submission" date="2019-08" db="EMBL/GenBank/DDBJ databases">
        <authorList>
            <person name="Kucharzyk K."/>
            <person name="Murdoch R.W."/>
            <person name="Higgins S."/>
            <person name="Loffler F."/>
        </authorList>
    </citation>
    <scope>NUCLEOTIDE SEQUENCE</scope>
</reference>
<proteinExistence type="inferred from homology"/>
<gene>
    <name evidence="3" type="primary">hcaB_20</name>
    <name evidence="3" type="ORF">SDC9_124884</name>
</gene>
<dbReference type="EMBL" id="VSSQ01028243">
    <property type="protein sequence ID" value="MPM77876.1"/>
    <property type="molecule type" value="Genomic_DNA"/>
</dbReference>
<protein>
    <submittedName>
        <fullName evidence="3">3-phenylpropionate-dihydrodiol/cinnamic acid-dihydrodiol dehydrogenase</fullName>
        <ecNumber evidence="3">1.3.1.87</ecNumber>
    </submittedName>
</protein>
<dbReference type="InterPro" id="IPR036409">
    <property type="entry name" value="Aldolase_II/adducin_N_sf"/>
</dbReference>
<keyword evidence="2 3" id="KW-0560">Oxidoreductase</keyword>
<dbReference type="SUPFAM" id="SSF51735">
    <property type="entry name" value="NAD(P)-binding Rossmann-fold domains"/>
    <property type="match status" value="1"/>
</dbReference>
<dbReference type="Gene3D" id="3.40.225.10">
    <property type="entry name" value="Class II aldolase/adducin N-terminal domain"/>
    <property type="match status" value="1"/>
</dbReference>
<dbReference type="InterPro" id="IPR020904">
    <property type="entry name" value="Sc_DH/Rdtase_CS"/>
</dbReference>
<dbReference type="InterPro" id="IPR002347">
    <property type="entry name" value="SDR_fam"/>
</dbReference>
<evidence type="ECO:0000256" key="1">
    <source>
        <dbReference type="ARBA" id="ARBA00006484"/>
    </source>
</evidence>
<dbReference type="PRINTS" id="PR00081">
    <property type="entry name" value="GDHRDH"/>
</dbReference>
<dbReference type="Pfam" id="PF00106">
    <property type="entry name" value="adh_short"/>
    <property type="match status" value="1"/>
</dbReference>
<sequence length="445" mass="48485">MPEDERKVCRCVSEVLPAIRMLVSKDNLKTLKVRRNGLIEYFCESPRNQVAIAKPFTPDAIVYCKSNYLFLNDETPGQVLENAEELIPGFVNKFGYLPKVLLIKGIGLVSVGDNARQCDTILDVFEDAMKVAFLSQSFGGAHPMTQAQIEFIDNWEVENYRRSVAAGNASGRVENKTIVVTGAAQGFGEGIAECLLREGANIVVADLNEEAGRNTVGKFNGLAKSNRAIFVKTNVSEISSLDNLVQETVCHFGGIDCFISNAGVLRAGGLEDMTPENFDFVTKINYNAYFYCTKVVSQVMKLQTKYASSDYFADIIQINSKSGLRGSKANFAYAGGKFGGVGLTQSFALELAPFRIKVNSVCPGNYYEGPLWSDPENGLFVQYLNAGKVPGAKTIDDVKAFYLAQVPMRKGCTPGDVTKGVLYLMEQCGETGQALPVTGGQVMLN</sequence>
<dbReference type="PROSITE" id="PS00061">
    <property type="entry name" value="ADH_SHORT"/>
    <property type="match status" value="1"/>
</dbReference>
<comment type="caution">
    <text evidence="3">The sequence shown here is derived from an EMBL/GenBank/DDBJ whole genome shotgun (WGS) entry which is preliminary data.</text>
</comment>